<keyword evidence="11 12" id="KW-0472">Membrane</keyword>
<keyword evidence="10 12" id="KW-1133">Transmembrane helix</keyword>
<dbReference type="NCBIfam" id="NF003958">
    <property type="entry name" value="PRK05454.2-1"/>
    <property type="match status" value="1"/>
</dbReference>
<dbReference type="SUPFAM" id="SSF53448">
    <property type="entry name" value="Nucleotide-diphospho-sugar transferases"/>
    <property type="match status" value="1"/>
</dbReference>
<feature type="transmembrane region" description="Helical" evidence="12">
    <location>
        <begin position="63"/>
        <end position="88"/>
    </location>
</feature>
<comment type="pathway">
    <text evidence="2">Glycan metabolism; osmoregulated periplasmic glucan (OPG) biosynthesis.</text>
</comment>
<evidence type="ECO:0000259" key="13">
    <source>
        <dbReference type="Pfam" id="PF13632"/>
    </source>
</evidence>
<dbReference type="AlphaFoldDB" id="A0A8B2NXF8"/>
<comment type="subcellular location">
    <subcellularLocation>
        <location evidence="1">Cell inner membrane</location>
        <topology evidence="1">Multi-pass membrane protein</topology>
    </subcellularLocation>
</comment>
<dbReference type="GO" id="GO:0005886">
    <property type="term" value="C:plasma membrane"/>
    <property type="evidence" value="ECO:0007669"/>
    <property type="project" value="UniProtKB-SubCell"/>
</dbReference>
<evidence type="ECO:0000256" key="2">
    <source>
        <dbReference type="ARBA" id="ARBA00005001"/>
    </source>
</evidence>
<dbReference type="NCBIfam" id="NF003962">
    <property type="entry name" value="PRK05454.2-5"/>
    <property type="match status" value="1"/>
</dbReference>
<evidence type="ECO:0000313" key="14">
    <source>
        <dbReference type="EMBL" id="RAI04053.1"/>
    </source>
</evidence>
<feature type="domain" description="Glycosyltransferase 2-like" evidence="13">
    <location>
        <begin position="209"/>
        <end position="402"/>
    </location>
</feature>
<evidence type="ECO:0000256" key="3">
    <source>
        <dbReference type="ARBA" id="ARBA00009337"/>
    </source>
</evidence>
<dbReference type="PANTHER" id="PTHR43867:SF5">
    <property type="entry name" value="GLUCANS BIOSYNTHESIS GLUCOSYLTRANSFERASE H"/>
    <property type="match status" value="1"/>
</dbReference>
<evidence type="ECO:0000256" key="8">
    <source>
        <dbReference type="ARBA" id="ARBA00022679"/>
    </source>
</evidence>
<dbReference type="GO" id="GO:0016758">
    <property type="term" value="F:hexosyltransferase activity"/>
    <property type="evidence" value="ECO:0007669"/>
    <property type="project" value="TreeGrafter"/>
</dbReference>
<dbReference type="Proteomes" id="UP000249590">
    <property type="component" value="Unassembled WGS sequence"/>
</dbReference>
<dbReference type="InterPro" id="IPR001173">
    <property type="entry name" value="Glyco_trans_2-like"/>
</dbReference>
<reference evidence="14 15" key="1">
    <citation type="submission" date="2018-05" db="EMBL/GenBank/DDBJ databases">
        <title>Acuticoccus sediminis sp. nov., isolated from deep-sea sediment of Indian Ocean.</title>
        <authorList>
            <person name="Liu X."/>
            <person name="Lai Q."/>
            <person name="Du Y."/>
            <person name="Sun F."/>
            <person name="Zhang X."/>
            <person name="Wang S."/>
            <person name="Shao Z."/>
        </authorList>
    </citation>
    <scope>NUCLEOTIDE SEQUENCE [LARGE SCALE GENOMIC DNA]</scope>
    <source>
        <strain evidence="14 15">PTG4-2</strain>
    </source>
</reference>
<dbReference type="InterPro" id="IPR050321">
    <property type="entry name" value="Glycosyltr_2/OpgH_subfam"/>
</dbReference>
<keyword evidence="7" id="KW-0328">Glycosyltransferase</keyword>
<accession>A0A8B2NXF8</accession>
<dbReference type="EMBL" id="QHHQ01000001">
    <property type="protein sequence ID" value="RAI04053.1"/>
    <property type="molecule type" value="Genomic_DNA"/>
</dbReference>
<feature type="transmembrane region" description="Helical" evidence="12">
    <location>
        <begin position="418"/>
        <end position="442"/>
    </location>
</feature>
<organism evidence="14 15">
    <name type="scientific">Acuticoccus sediminis</name>
    <dbReference type="NCBI Taxonomy" id="2184697"/>
    <lineage>
        <taxon>Bacteria</taxon>
        <taxon>Pseudomonadati</taxon>
        <taxon>Pseudomonadota</taxon>
        <taxon>Alphaproteobacteria</taxon>
        <taxon>Hyphomicrobiales</taxon>
        <taxon>Amorphaceae</taxon>
        <taxon>Acuticoccus</taxon>
    </lineage>
</organism>
<name>A0A8B2NXF8_9HYPH</name>
<evidence type="ECO:0000256" key="7">
    <source>
        <dbReference type="ARBA" id="ARBA00022676"/>
    </source>
</evidence>
<keyword evidence="15" id="KW-1185">Reference proteome</keyword>
<evidence type="ECO:0000256" key="11">
    <source>
        <dbReference type="ARBA" id="ARBA00023136"/>
    </source>
</evidence>
<feature type="transmembrane region" description="Helical" evidence="12">
    <location>
        <begin position="463"/>
        <end position="487"/>
    </location>
</feature>
<keyword evidence="5" id="KW-1003">Cell membrane</keyword>
<evidence type="ECO:0000256" key="6">
    <source>
        <dbReference type="ARBA" id="ARBA00022519"/>
    </source>
</evidence>
<feature type="transmembrane region" description="Helical" evidence="12">
    <location>
        <begin position="507"/>
        <end position="527"/>
    </location>
</feature>
<keyword evidence="9 12" id="KW-0812">Transmembrane</keyword>
<evidence type="ECO:0000256" key="12">
    <source>
        <dbReference type="SAM" id="Phobius"/>
    </source>
</evidence>
<evidence type="ECO:0000256" key="10">
    <source>
        <dbReference type="ARBA" id="ARBA00022989"/>
    </source>
</evidence>
<feature type="transmembrane region" description="Helical" evidence="12">
    <location>
        <begin position="29"/>
        <end position="51"/>
    </location>
</feature>
<keyword evidence="6" id="KW-0997">Cell inner membrane</keyword>
<comment type="caution">
    <text evidence="14">The sequence shown here is derived from an EMBL/GenBank/DDBJ whole genome shotgun (WGS) entry which is preliminary data.</text>
</comment>
<keyword evidence="8 14" id="KW-0808">Transferase</keyword>
<dbReference type="PANTHER" id="PTHR43867">
    <property type="entry name" value="CELLULOSE SYNTHASE CATALYTIC SUBUNIT A [UDP-FORMING]"/>
    <property type="match status" value="1"/>
</dbReference>
<sequence length="601" mass="64438">MAEMTTPTTAPATISPASELPRRLAGRRIIFAALNIATIAGLAGAMLALLAADGVGTVEGLMWGAYVLTLPWLSIGFWNAVIGTAVIARGPRPGDPLALDDAAGTPIVTRTAIVMTLRNEAPAEAIGRLRLMLDDLESSGEAEHFDIHVLSDTNDPAIAAAEADEMAHWRHGATRPDRIHYRRRTDNRGFKAGNIEDFCDAHAGDYDFFLTLDADSFLSARVVLRLVRTMQAAPHLGVLQTLAIGTPSTSVFTRTFQFGMRHGMRAYTAGSVWWTGDCGPYWGHNALIRMAPFHAHCRLPELPGDGPLGGHVMSHDQVEAVLMRRAGYHVRVIAEESESWEENPPTLPDFIGRELRWCQGNFQYFQLLGMPGLKPVSRVQLVLAILMYVGAPAWMVFILLGAGAVAANGASVPMGWGLALVGVILFMCFAPKIMGLLGVFASPTQSRRYGGRFRVALGGAFELVASTLMAPAVAFAVAVFAFGLMFGKRVEWRAQARAVRQVTWREAWASFLPQTVFGIALLALFVVAAPNLIWFAAPVVAGLVLAVPFAVLTSDPGLGLAMTRTGVCAIPEEAVVPAALVRLRQIKVSQGGDPGAVSATA</sequence>
<proteinExistence type="inferred from homology"/>
<evidence type="ECO:0000256" key="1">
    <source>
        <dbReference type="ARBA" id="ARBA00004429"/>
    </source>
</evidence>
<gene>
    <name evidence="14" type="ORF">DLJ53_06240</name>
</gene>
<dbReference type="Pfam" id="PF13632">
    <property type="entry name" value="Glyco_trans_2_3"/>
    <property type="match status" value="1"/>
</dbReference>
<evidence type="ECO:0000256" key="5">
    <source>
        <dbReference type="ARBA" id="ARBA00022475"/>
    </source>
</evidence>
<evidence type="ECO:0000256" key="4">
    <source>
        <dbReference type="ARBA" id="ARBA00020585"/>
    </source>
</evidence>
<feature type="transmembrane region" description="Helical" evidence="12">
    <location>
        <begin position="532"/>
        <end position="552"/>
    </location>
</feature>
<comment type="similarity">
    <text evidence="3">Belongs to the glycosyltransferase 2 family. OpgH subfamily.</text>
</comment>
<feature type="transmembrane region" description="Helical" evidence="12">
    <location>
        <begin position="381"/>
        <end position="406"/>
    </location>
</feature>
<evidence type="ECO:0000313" key="15">
    <source>
        <dbReference type="Proteomes" id="UP000249590"/>
    </source>
</evidence>
<evidence type="ECO:0000256" key="9">
    <source>
        <dbReference type="ARBA" id="ARBA00022692"/>
    </source>
</evidence>
<dbReference type="InterPro" id="IPR029044">
    <property type="entry name" value="Nucleotide-diphossugar_trans"/>
</dbReference>
<protein>
    <recommendedName>
        <fullName evidence="4">Glucans biosynthesis glucosyltransferase H</fullName>
    </recommendedName>
</protein>
<dbReference type="Gene3D" id="3.90.550.10">
    <property type="entry name" value="Spore Coat Polysaccharide Biosynthesis Protein SpsA, Chain A"/>
    <property type="match status" value="1"/>
</dbReference>